<comment type="caution">
    <text evidence="2">The sequence shown here is derived from an EMBL/GenBank/DDBJ whole genome shotgun (WGS) entry which is preliminary data.</text>
</comment>
<reference evidence="2" key="1">
    <citation type="journal article" date="2020" name="Fungal Divers.">
        <title>Resolving the Mortierellaceae phylogeny through synthesis of multi-gene phylogenetics and phylogenomics.</title>
        <authorList>
            <person name="Vandepol N."/>
            <person name="Liber J."/>
            <person name="Desiro A."/>
            <person name="Na H."/>
            <person name="Kennedy M."/>
            <person name="Barry K."/>
            <person name="Grigoriev I.V."/>
            <person name="Miller A.N."/>
            <person name="O'Donnell K."/>
            <person name="Stajich J.E."/>
            <person name="Bonito G."/>
        </authorList>
    </citation>
    <scope>NUCLEOTIDE SEQUENCE</scope>
    <source>
        <strain evidence="2">KOD1015</strain>
    </source>
</reference>
<proteinExistence type="predicted"/>
<feature type="non-terminal residue" evidence="2">
    <location>
        <position position="226"/>
    </location>
</feature>
<evidence type="ECO:0000313" key="3">
    <source>
        <dbReference type="Proteomes" id="UP000780801"/>
    </source>
</evidence>
<feature type="compositionally biased region" description="Low complexity" evidence="1">
    <location>
        <begin position="133"/>
        <end position="150"/>
    </location>
</feature>
<feature type="region of interest" description="Disordered" evidence="1">
    <location>
        <begin position="133"/>
        <end position="169"/>
    </location>
</feature>
<evidence type="ECO:0000256" key="1">
    <source>
        <dbReference type="SAM" id="MobiDB-lite"/>
    </source>
</evidence>
<protein>
    <submittedName>
        <fullName evidence="2">Uncharacterized protein</fullName>
    </submittedName>
</protein>
<accession>A0A9P6K9B9</accession>
<gene>
    <name evidence="2" type="ORF">BGW38_008116</name>
</gene>
<dbReference type="OrthoDB" id="10659956at2759"/>
<dbReference type="Proteomes" id="UP000780801">
    <property type="component" value="Unassembled WGS sequence"/>
</dbReference>
<keyword evidence="3" id="KW-1185">Reference proteome</keyword>
<evidence type="ECO:0000313" key="2">
    <source>
        <dbReference type="EMBL" id="KAF9576676.1"/>
    </source>
</evidence>
<name>A0A9P6K9B9_9FUNG</name>
<dbReference type="AlphaFoldDB" id="A0A9P6K9B9"/>
<organism evidence="2 3">
    <name type="scientific">Lunasporangiospora selenospora</name>
    <dbReference type="NCBI Taxonomy" id="979761"/>
    <lineage>
        <taxon>Eukaryota</taxon>
        <taxon>Fungi</taxon>
        <taxon>Fungi incertae sedis</taxon>
        <taxon>Mucoromycota</taxon>
        <taxon>Mortierellomycotina</taxon>
        <taxon>Mortierellomycetes</taxon>
        <taxon>Mortierellales</taxon>
        <taxon>Mortierellaceae</taxon>
        <taxon>Lunasporangiospora</taxon>
    </lineage>
</organism>
<dbReference type="EMBL" id="JAABOA010005498">
    <property type="protein sequence ID" value="KAF9576676.1"/>
    <property type="molecule type" value="Genomic_DNA"/>
</dbReference>
<sequence length="226" mass="24821">MLSHFAAVKPSQSASRVTTTLAPTTAAARRCSSTSSSTTGFSADMAESSFFLLNANASQAESKIFAPGYLLHAQQPFPYQYQSVHYARPSAFPQSQPKSLEVFPSHQQRVRQQTSLKSAAYAHRTIPLMFRAPSSPSSALPASSLPPQQADRGSAVKTTAPAPSDSSDSILRASLPAMLNQDPWDITFNHVFMDMARMRLCRERIQCSHEFDYCQDKPLREAAVMM</sequence>